<evidence type="ECO:0000256" key="2">
    <source>
        <dbReference type="ARBA" id="ARBA00008348"/>
    </source>
</evidence>
<evidence type="ECO:0000256" key="4">
    <source>
        <dbReference type="ARBA" id="ARBA00023235"/>
    </source>
</evidence>
<dbReference type="FunFam" id="3.10.290.10:FF:000003">
    <property type="entry name" value="Pseudouridine synthase"/>
    <property type="match status" value="1"/>
</dbReference>
<keyword evidence="4 6" id="KW-0413">Isomerase</keyword>
<feature type="compositionally biased region" description="Basic and acidic residues" evidence="7">
    <location>
        <begin position="243"/>
        <end position="259"/>
    </location>
</feature>
<organism evidence="9 10">
    <name type="scientific">Cereibacter sphaeroides (strain ATCC 17023 / DSM 158 / JCM 6121 / CCUG 31486 / LMG 2827 / NBRC 12203 / NCIMB 8253 / ATH 2.4.1.)</name>
    <name type="common">Rhodobacter sphaeroides</name>
    <dbReference type="NCBI Taxonomy" id="272943"/>
    <lineage>
        <taxon>Bacteria</taxon>
        <taxon>Pseudomonadati</taxon>
        <taxon>Pseudomonadota</taxon>
        <taxon>Alphaproteobacteria</taxon>
        <taxon>Rhodobacterales</taxon>
        <taxon>Paracoccaceae</taxon>
        <taxon>Cereibacter</taxon>
    </lineage>
</organism>
<dbReference type="EC" id="5.4.99.-" evidence="6"/>
<dbReference type="Gene3D" id="3.10.290.10">
    <property type="entry name" value="RNA-binding S4 domain"/>
    <property type="match status" value="1"/>
</dbReference>
<dbReference type="InterPro" id="IPR020103">
    <property type="entry name" value="PsdUridine_synth_cat_dom_sf"/>
</dbReference>
<evidence type="ECO:0000256" key="1">
    <source>
        <dbReference type="ARBA" id="ARBA00000073"/>
    </source>
</evidence>
<feature type="compositionally biased region" description="Low complexity" evidence="7">
    <location>
        <begin position="296"/>
        <end position="309"/>
    </location>
</feature>
<dbReference type="AlphaFoldDB" id="Q3J464"/>
<dbReference type="KEGG" id="rsp:RSP_2266"/>
<gene>
    <name evidence="9" type="primary">rluB</name>
    <name evidence="9" type="ORF">RSP_2266</name>
</gene>
<feature type="compositionally biased region" description="Low complexity" evidence="7">
    <location>
        <begin position="408"/>
        <end position="423"/>
    </location>
</feature>
<dbReference type="InterPro" id="IPR050343">
    <property type="entry name" value="RsuA_PseudoU_synthase"/>
</dbReference>
<dbReference type="InterPro" id="IPR036986">
    <property type="entry name" value="S4_RNA-bd_sf"/>
</dbReference>
<evidence type="ECO:0000256" key="3">
    <source>
        <dbReference type="ARBA" id="ARBA00022884"/>
    </source>
</evidence>
<dbReference type="GeneID" id="3719795"/>
<dbReference type="EnsemblBacteria" id="ABA78420">
    <property type="protein sequence ID" value="ABA78420"/>
    <property type="gene ID" value="RSP_2266"/>
</dbReference>
<evidence type="ECO:0000313" key="9">
    <source>
        <dbReference type="EMBL" id="ABA78420.1"/>
    </source>
</evidence>
<dbReference type="InterPro" id="IPR006145">
    <property type="entry name" value="PsdUridine_synth_RsuA/RluA"/>
</dbReference>
<dbReference type="Gene3D" id="3.30.70.1560">
    <property type="entry name" value="Alpha-L RNA-binding motif"/>
    <property type="match status" value="1"/>
</dbReference>
<proteinExistence type="inferred from homology"/>
<dbReference type="EMBL" id="CP000143">
    <property type="protein sequence ID" value="ABA78420.1"/>
    <property type="molecule type" value="Genomic_DNA"/>
</dbReference>
<dbReference type="GO" id="GO:0003723">
    <property type="term" value="F:RNA binding"/>
    <property type="evidence" value="ECO:0007669"/>
    <property type="project" value="UniProtKB-KW"/>
</dbReference>
<dbReference type="InterPro" id="IPR002942">
    <property type="entry name" value="S4_RNA-bd"/>
</dbReference>
<feature type="domain" description="RNA-binding S4" evidence="8">
    <location>
        <begin position="8"/>
        <end position="75"/>
    </location>
</feature>
<feature type="compositionally biased region" description="Low complexity" evidence="7">
    <location>
        <begin position="260"/>
        <end position="281"/>
    </location>
</feature>
<evidence type="ECO:0000256" key="5">
    <source>
        <dbReference type="PROSITE-ProRule" id="PRU00182"/>
    </source>
</evidence>
<name>Q3J464_CERS4</name>
<keyword evidence="10" id="KW-1185">Reference proteome</keyword>
<dbReference type="GO" id="GO:0120159">
    <property type="term" value="F:rRNA pseudouridine synthase activity"/>
    <property type="evidence" value="ECO:0007669"/>
    <property type="project" value="UniProtKB-ARBA"/>
</dbReference>
<dbReference type="PROSITE" id="PS01149">
    <property type="entry name" value="PSI_RSU"/>
    <property type="match status" value="1"/>
</dbReference>
<comment type="catalytic activity">
    <reaction evidence="1">
        <text>a uridine in RNA = a pseudouridine in RNA</text>
        <dbReference type="Rhea" id="RHEA:48348"/>
        <dbReference type="Rhea" id="RHEA-COMP:12068"/>
        <dbReference type="Rhea" id="RHEA-COMP:12069"/>
        <dbReference type="ChEBI" id="CHEBI:65314"/>
        <dbReference type="ChEBI" id="CHEBI:65315"/>
    </reaction>
</comment>
<dbReference type="InterPro" id="IPR000748">
    <property type="entry name" value="PsdUridine_synth_RsuA/RluB/E/F"/>
</dbReference>
<dbReference type="Gene3D" id="3.30.70.580">
    <property type="entry name" value="Pseudouridine synthase I, catalytic domain, N-terminal subdomain"/>
    <property type="match status" value="1"/>
</dbReference>
<accession>Q3J464</accession>
<dbReference type="InterPro" id="IPR042092">
    <property type="entry name" value="PsdUridine_s_RsuA/RluB/E/F_cat"/>
</dbReference>
<evidence type="ECO:0000256" key="6">
    <source>
        <dbReference type="RuleBase" id="RU003887"/>
    </source>
</evidence>
<evidence type="ECO:0000256" key="7">
    <source>
        <dbReference type="SAM" id="MobiDB-lite"/>
    </source>
</evidence>
<dbReference type="PATRIC" id="fig|272943.9.peg.1169"/>
<dbReference type="SUPFAM" id="SSF55174">
    <property type="entry name" value="Alpha-L RNA-binding motif"/>
    <property type="match status" value="1"/>
</dbReference>
<dbReference type="GO" id="GO:0000455">
    <property type="term" value="P:enzyme-directed rRNA pseudouridine synthesis"/>
    <property type="evidence" value="ECO:0007669"/>
    <property type="project" value="UniProtKB-ARBA"/>
</dbReference>
<dbReference type="OrthoDB" id="9807213at2"/>
<feature type="compositionally biased region" description="Low complexity" evidence="7">
    <location>
        <begin position="341"/>
        <end position="368"/>
    </location>
</feature>
<evidence type="ECO:0000259" key="8">
    <source>
        <dbReference type="SMART" id="SM00363"/>
    </source>
</evidence>
<dbReference type="PANTHER" id="PTHR47683:SF3">
    <property type="entry name" value="RIBOSOMAL LARGE SUBUNIT PSEUDOURIDINE SYNTHASE B"/>
    <property type="match status" value="1"/>
</dbReference>
<feature type="compositionally biased region" description="Basic and acidic residues" evidence="7">
    <location>
        <begin position="282"/>
        <end position="294"/>
    </location>
</feature>
<protein>
    <recommendedName>
        <fullName evidence="6">Pseudouridine synthase</fullName>
        <ecNumber evidence="6">5.4.99.-</ecNumber>
    </recommendedName>
</protein>
<dbReference type="SMART" id="SM00363">
    <property type="entry name" value="S4"/>
    <property type="match status" value="1"/>
</dbReference>
<dbReference type="InterPro" id="IPR020094">
    <property type="entry name" value="TruA/RsuA/RluB/E/F_N"/>
</dbReference>
<keyword evidence="3 5" id="KW-0694">RNA-binding</keyword>
<reference evidence="10" key="1">
    <citation type="submission" date="2005-09" db="EMBL/GenBank/DDBJ databases">
        <title>Complete sequence of chromosome 1 of Rhodobacter sphaeroides 2.4.1.</title>
        <authorList>
            <person name="Copeland A."/>
            <person name="Lucas S."/>
            <person name="Lapidus A."/>
            <person name="Barry K."/>
            <person name="Detter J.C."/>
            <person name="Glavina T."/>
            <person name="Hammon N."/>
            <person name="Israni S."/>
            <person name="Pitluck S."/>
            <person name="Richardson P."/>
            <person name="Mackenzie C."/>
            <person name="Choudhary M."/>
            <person name="Larimer F."/>
            <person name="Hauser L.J."/>
            <person name="Land M."/>
            <person name="Donohue T.J."/>
            <person name="Kaplan S."/>
        </authorList>
    </citation>
    <scope>NUCLEOTIDE SEQUENCE [LARGE SCALE GENOMIC DNA]</scope>
    <source>
        <strain evidence="10">ATCC 17023 / DSM 158 / JCM 6121 / CCUG 31486 / LMG 2827 / NBRC 12203 / NCIMB 8253 / ATH 2.4.1.</strain>
    </source>
</reference>
<comment type="similarity">
    <text evidence="2 6">Belongs to the pseudouridine synthase RsuA family.</text>
</comment>
<dbReference type="eggNOG" id="COG1187">
    <property type="taxonomic scope" value="Bacteria"/>
</dbReference>
<feature type="region of interest" description="Disordered" evidence="7">
    <location>
        <begin position="238"/>
        <end position="508"/>
    </location>
</feature>
<dbReference type="CDD" id="cd00165">
    <property type="entry name" value="S4"/>
    <property type="match status" value="1"/>
</dbReference>
<dbReference type="InterPro" id="IPR018496">
    <property type="entry name" value="PsdUridine_synth_RsuA/RluB_CS"/>
</dbReference>
<dbReference type="STRING" id="272943.RSP_2266"/>
<dbReference type="RefSeq" id="WP_011337363.1">
    <property type="nucleotide sequence ID" value="NC_007493.2"/>
</dbReference>
<dbReference type="PROSITE" id="PS50889">
    <property type="entry name" value="S4"/>
    <property type="match status" value="1"/>
</dbReference>
<dbReference type="Pfam" id="PF01479">
    <property type="entry name" value="S4"/>
    <property type="match status" value="1"/>
</dbReference>
<evidence type="ECO:0000313" key="10">
    <source>
        <dbReference type="Proteomes" id="UP000002703"/>
    </source>
</evidence>
<dbReference type="PANTHER" id="PTHR47683">
    <property type="entry name" value="PSEUDOURIDINE SYNTHASE FAMILY PROTEIN-RELATED"/>
    <property type="match status" value="1"/>
</dbReference>
<dbReference type="Proteomes" id="UP000002703">
    <property type="component" value="Chromosome 1"/>
</dbReference>
<dbReference type="NCBIfam" id="TIGR00093">
    <property type="entry name" value="pseudouridine synthase"/>
    <property type="match status" value="1"/>
</dbReference>
<dbReference type="Pfam" id="PF00849">
    <property type="entry name" value="PseudoU_synth_2"/>
    <property type="match status" value="1"/>
</dbReference>
<sequence length="508" mass="52879">MTDSKDGERIAKVLSRAGIASRRDAERMIELGRIAVNGRTIDSPALNVGPKDRITVDGQPLAPPEPARLWLYYKPEGLVTSASDEKGRETVFDHLPEGMPRVMSVGRLDLNSEGLLLLTNDGELKRRLELPSTGWLRKYRVRVKGNPTDADLEPLRKGITVEGESFQPMTVSLDRVQGANAWLTVGLREGKNREIRRAMSALGLTVNRLIRVSYGPFRLNELEPGMVEEVRPKILRDQLGLDPHADGEARPARGRKPEGAARPARSEGAARPARAEGGARPARAEGAARSERTARPPRGAAAEGPARAGRGAGSEGAAGPAKGRSPHGAARRAGAPKDSARSAGKGAAEAARPARGAGAGPARTSRPGSAEGTARTRPADGKPAAAGRSGKTEAADAPRAFRSRSAEAPAKGPRGPAKAAGPARSRREALPDTPIDARAPRGRAAAGPKAKGGGAAKVAPTPRAKGPGETAGGRGPRTGTPSAQGDRKPQPTGPRPPSRGPKGRPGGR</sequence>
<dbReference type="SUPFAM" id="SSF55120">
    <property type="entry name" value="Pseudouridine synthase"/>
    <property type="match status" value="1"/>
</dbReference>